<feature type="region of interest" description="Disordered" evidence="10">
    <location>
        <begin position="661"/>
        <end position="681"/>
    </location>
</feature>
<evidence type="ECO:0000313" key="12">
    <source>
        <dbReference type="EMBL" id="CAK8672704.1"/>
    </source>
</evidence>
<dbReference type="PANTHER" id="PTHR46200">
    <property type="entry name" value="GATOR COMPLEX PROTEIN WDR24"/>
    <property type="match status" value="1"/>
</dbReference>
<feature type="repeat" description="WD" evidence="9">
    <location>
        <begin position="197"/>
        <end position="241"/>
    </location>
</feature>
<feature type="repeat" description="WD" evidence="9">
    <location>
        <begin position="110"/>
        <end position="152"/>
    </location>
</feature>
<gene>
    <name evidence="12" type="ORF">CVLEPA_LOCUS2392</name>
</gene>
<keyword evidence="5" id="KW-0863">Zinc-finger</keyword>
<dbReference type="EMBL" id="CAWYQH010000001">
    <property type="protein sequence ID" value="CAK8672704.1"/>
    <property type="molecule type" value="Genomic_DNA"/>
</dbReference>
<dbReference type="InterPro" id="IPR019775">
    <property type="entry name" value="WD40_repeat_CS"/>
</dbReference>
<dbReference type="InterPro" id="IPR037590">
    <property type="entry name" value="WDR24"/>
</dbReference>
<evidence type="ECO:0000313" key="13">
    <source>
        <dbReference type="Proteomes" id="UP001642483"/>
    </source>
</evidence>
<evidence type="ECO:0000256" key="10">
    <source>
        <dbReference type="SAM" id="MobiDB-lite"/>
    </source>
</evidence>
<evidence type="ECO:0000256" key="8">
    <source>
        <dbReference type="ARBA" id="ARBA00046230"/>
    </source>
</evidence>
<evidence type="ECO:0000256" key="7">
    <source>
        <dbReference type="ARBA" id="ARBA00040269"/>
    </source>
</evidence>
<feature type="compositionally biased region" description="Basic and acidic residues" evidence="10">
    <location>
        <begin position="519"/>
        <end position="537"/>
    </location>
</feature>
<dbReference type="SMART" id="SM00320">
    <property type="entry name" value="WD40"/>
    <property type="match status" value="7"/>
</dbReference>
<keyword evidence="2 9" id="KW-0853">WD repeat</keyword>
<protein>
    <recommendedName>
        <fullName evidence="7">GATOR2 complex protein WDR24</fullName>
    </recommendedName>
</protein>
<evidence type="ECO:0000259" key="11">
    <source>
        <dbReference type="Pfam" id="PF12894"/>
    </source>
</evidence>
<accession>A0ABP0EYZ6</accession>
<dbReference type="Gene3D" id="2.130.10.10">
    <property type="entry name" value="YVTN repeat-like/Quinoprotein amine dehydrogenase"/>
    <property type="match status" value="2"/>
</dbReference>
<organism evidence="12 13">
    <name type="scientific">Clavelina lepadiformis</name>
    <name type="common">Light-bulb sea squirt</name>
    <name type="synonym">Ascidia lepadiformis</name>
    <dbReference type="NCBI Taxonomy" id="159417"/>
    <lineage>
        <taxon>Eukaryota</taxon>
        <taxon>Metazoa</taxon>
        <taxon>Chordata</taxon>
        <taxon>Tunicata</taxon>
        <taxon>Ascidiacea</taxon>
        <taxon>Aplousobranchia</taxon>
        <taxon>Clavelinidae</taxon>
        <taxon>Clavelina</taxon>
    </lineage>
</organism>
<evidence type="ECO:0000256" key="1">
    <source>
        <dbReference type="ARBA" id="ARBA00008134"/>
    </source>
</evidence>
<comment type="caution">
    <text evidence="12">The sequence shown here is derived from an EMBL/GenBank/DDBJ whole genome shotgun (WGS) entry which is preliminary data.</text>
</comment>
<dbReference type="Pfam" id="PF12894">
    <property type="entry name" value="ANAPC4_WD40"/>
    <property type="match status" value="1"/>
</dbReference>
<evidence type="ECO:0000256" key="5">
    <source>
        <dbReference type="ARBA" id="ARBA00022771"/>
    </source>
</evidence>
<dbReference type="Proteomes" id="UP001642483">
    <property type="component" value="Unassembled WGS sequence"/>
</dbReference>
<name>A0ABP0EYZ6_CLALP</name>
<dbReference type="InterPro" id="IPR036322">
    <property type="entry name" value="WD40_repeat_dom_sf"/>
</dbReference>
<dbReference type="PROSITE" id="PS00678">
    <property type="entry name" value="WD_REPEATS_1"/>
    <property type="match status" value="1"/>
</dbReference>
<sequence>MELINADYQKKTTHVNVGGAANALSVCRDNSKVIVAGRSLLKIFSVDENTGQFKEFKNLHIGRKQGLNMSSADVAWCQNDEMLIVTAATNGAIVAWDLAAMNRNKQFVVLSEHRRTVTKVSFHPHESSRIISGSQDGTMKMFDVRKKECLCTFDSKADGVRCVQFSPYNHFQFAASFDNGNVQIWDYRRSNICISQFIAHKGSVYTLEWHPDPEEKNTLATGGRDSMVKVWDVLSSRPKEINNVPTTSSVASLRWRPRRKDQLATVSMMLDFTINVWDLRRKYVPFAYFDDHRDTTTGIAWKNNDPDYLFSCSKDGTLFMHNMKESIRPSDNTQTSGFDVSSLGYLGLAGDDKGMYTPRAQSPSGQSNKLPTLFGWKGTENDGLIYSRPSSPTYIGLKMKQFLNARSSLTIFKTSSDNNKFCEDLDDNISVEDTVIEHLKKPGFIFMAKNYKLTGISAALSFKDLCTQNSQIALKAGSPNIARTWLLVGEFYCNEAQMRTNKAVGGVNTSLPRTQSDNATDKHRRAEGDSKKPSIMSRKDDLHGSQILFPVTSGAESEIHSDEGRVEIEDYLTDIARGHHSEPDFYISDDENILSYGYDGATSEADFMTDQEWNTIGIPSEAFEQKEVLDMESIAKFGHVDVPSAVANLSAAKRTILTPHGGRWHETTAPSRVEVSSSPSPPVEGDGMFFSDKDLVVKPSLWPNPLGAIKHEITSKQLMHMARNNDVQTPVSIILALSSYISSDILPLDECDVERWQQSYLDLLAKHQLWVQHAEVVKLSRIPSIRGLSASSTVHFCCRVCQRRMPGAKPWRCDHWEQPDHTNKPVTCFLCNLTVKGLYTYCQACNFGGHFRCVAEWMKKRKDKPGWCENHCI</sequence>
<reference evidence="12 13" key="1">
    <citation type="submission" date="2024-02" db="EMBL/GenBank/DDBJ databases">
        <authorList>
            <person name="Daric V."/>
            <person name="Darras S."/>
        </authorList>
    </citation>
    <scope>NUCLEOTIDE SEQUENCE [LARGE SCALE GENOMIC DNA]</scope>
</reference>
<dbReference type="PROSITE" id="PS50294">
    <property type="entry name" value="WD_REPEATS_REGION"/>
    <property type="match status" value="2"/>
</dbReference>
<dbReference type="SUPFAM" id="SSF50978">
    <property type="entry name" value="WD40 repeat-like"/>
    <property type="match status" value="1"/>
</dbReference>
<dbReference type="PANTHER" id="PTHR46200:SF1">
    <property type="entry name" value="GATOR COMPLEX PROTEIN WDR24"/>
    <property type="match status" value="1"/>
</dbReference>
<comment type="function">
    <text evidence="8">Catalytic component of the GATOR2 complex, a multiprotein complex that acts as an activator of the amino acid-sensing branch of the mTORC1 signaling pathway. The GATOR2 complex indirectly activates mTORC1 through the inhibition of the GATOR1 subcomplex. GATOR2 probably acts as an E3 ubiquitin-protein ligase toward GATOR1. In the presence of abundant amino acids, the GATOR2 complex mediates ubiquitination of the NPRL2 core component of the GATOR1 complex, leading to GATOR1 inactivation. In the absence of amino acids, GATOR2 is inhibited, activating the GATOR1 complex. In addition to its role in regulation of the mTORC1 complex, promotes the acidification of lysosomes and facilitates autophagic flux. Within the GATOR2 complex, WDR24 constitutes the catalytic subunit that mediates 'Lys-6'-linked ubiquitination of NPRL2.</text>
</comment>
<dbReference type="InterPro" id="IPR024977">
    <property type="entry name" value="Apc4-like_WD40_dom"/>
</dbReference>
<evidence type="ECO:0000256" key="3">
    <source>
        <dbReference type="ARBA" id="ARBA00022723"/>
    </source>
</evidence>
<evidence type="ECO:0000256" key="6">
    <source>
        <dbReference type="ARBA" id="ARBA00022833"/>
    </source>
</evidence>
<keyword evidence="3" id="KW-0479">Metal-binding</keyword>
<dbReference type="InterPro" id="IPR015943">
    <property type="entry name" value="WD40/YVTN_repeat-like_dom_sf"/>
</dbReference>
<comment type="similarity">
    <text evidence="1">Belongs to the WD repeat WDR24 family.</text>
</comment>
<feature type="region of interest" description="Disordered" evidence="10">
    <location>
        <begin position="504"/>
        <end position="537"/>
    </location>
</feature>
<evidence type="ECO:0000256" key="4">
    <source>
        <dbReference type="ARBA" id="ARBA00022737"/>
    </source>
</evidence>
<keyword evidence="13" id="KW-1185">Reference proteome</keyword>
<dbReference type="Pfam" id="PF00400">
    <property type="entry name" value="WD40"/>
    <property type="match status" value="1"/>
</dbReference>
<feature type="compositionally biased region" description="Polar residues" evidence="10">
    <location>
        <begin position="507"/>
        <end position="518"/>
    </location>
</feature>
<feature type="domain" description="Anaphase-promoting complex subunit 4-like WD40" evidence="11">
    <location>
        <begin position="75"/>
        <end position="166"/>
    </location>
</feature>
<keyword evidence="6" id="KW-0862">Zinc</keyword>
<keyword evidence="4" id="KW-0677">Repeat</keyword>
<evidence type="ECO:0000256" key="2">
    <source>
        <dbReference type="ARBA" id="ARBA00022574"/>
    </source>
</evidence>
<proteinExistence type="inferred from homology"/>
<dbReference type="PROSITE" id="PS50082">
    <property type="entry name" value="WD_REPEATS_2"/>
    <property type="match status" value="2"/>
</dbReference>
<evidence type="ECO:0000256" key="9">
    <source>
        <dbReference type="PROSITE-ProRule" id="PRU00221"/>
    </source>
</evidence>
<dbReference type="InterPro" id="IPR001680">
    <property type="entry name" value="WD40_rpt"/>
</dbReference>